<evidence type="ECO:0000256" key="3">
    <source>
        <dbReference type="ARBA" id="ARBA00022679"/>
    </source>
</evidence>
<dbReference type="InterPro" id="IPR002052">
    <property type="entry name" value="DNA_methylase_N6_adenine_CS"/>
</dbReference>
<dbReference type="EC" id="2.1.1.223" evidence="6"/>
<dbReference type="OrthoDB" id="5383291at2"/>
<evidence type="ECO:0000256" key="6">
    <source>
        <dbReference type="HAMAP-Rule" id="MF_01872"/>
    </source>
</evidence>
<protein>
    <recommendedName>
        <fullName evidence="6">tRNA1(Val) (adenine(37)-N6)-methyltransferase</fullName>
        <ecNumber evidence="6">2.1.1.223</ecNumber>
    </recommendedName>
    <alternativeName>
        <fullName evidence="6">tRNA m6A37 methyltransferase</fullName>
    </alternativeName>
</protein>
<dbReference type="PROSITE" id="PS00092">
    <property type="entry name" value="N6_MTASE"/>
    <property type="match status" value="1"/>
</dbReference>
<evidence type="ECO:0000256" key="5">
    <source>
        <dbReference type="ARBA" id="ARBA00022694"/>
    </source>
</evidence>
<organism evidence="8 9">
    <name type="scientific">Vespertiliibacter pulmonis</name>
    <dbReference type="NCBI Taxonomy" id="1443036"/>
    <lineage>
        <taxon>Bacteria</taxon>
        <taxon>Pseudomonadati</taxon>
        <taxon>Pseudomonadota</taxon>
        <taxon>Gammaproteobacteria</taxon>
        <taxon>Pasteurellales</taxon>
        <taxon>Pasteurellaceae</taxon>
        <taxon>Vespertiliibacter</taxon>
    </lineage>
</organism>
<dbReference type="PRINTS" id="PR00507">
    <property type="entry name" value="N12N6MTFRASE"/>
</dbReference>
<dbReference type="Proteomes" id="UP000281691">
    <property type="component" value="Unassembled WGS sequence"/>
</dbReference>
<evidence type="ECO:0000313" key="9">
    <source>
        <dbReference type="Proteomes" id="UP000281691"/>
    </source>
</evidence>
<dbReference type="GO" id="GO:0005737">
    <property type="term" value="C:cytoplasm"/>
    <property type="evidence" value="ECO:0007669"/>
    <property type="project" value="UniProtKB-SubCell"/>
</dbReference>
<keyword evidence="3 6" id="KW-0808">Transferase</keyword>
<dbReference type="InterPro" id="IPR029063">
    <property type="entry name" value="SAM-dependent_MTases_sf"/>
</dbReference>
<dbReference type="Pfam" id="PF05175">
    <property type="entry name" value="MTS"/>
    <property type="match status" value="1"/>
</dbReference>
<keyword evidence="4 6" id="KW-0949">S-adenosyl-L-methionine</keyword>
<evidence type="ECO:0000259" key="7">
    <source>
        <dbReference type="Pfam" id="PF05175"/>
    </source>
</evidence>
<comment type="function">
    <text evidence="6">Specifically methylates the adenine in position 37 of tRNA(1)(Val) (anticodon cmo5UAC).</text>
</comment>
<name>A0A3N4VZS0_9PAST</name>
<keyword evidence="9" id="KW-1185">Reference proteome</keyword>
<evidence type="ECO:0000313" key="8">
    <source>
        <dbReference type="EMBL" id="RPE82657.1"/>
    </source>
</evidence>
<comment type="subcellular location">
    <subcellularLocation>
        <location evidence="6">Cytoplasm</location>
    </subcellularLocation>
</comment>
<reference evidence="8 9" key="1">
    <citation type="submission" date="2018-11" db="EMBL/GenBank/DDBJ databases">
        <title>Genomic Encyclopedia of Type Strains, Phase IV (KMG-IV): sequencing the most valuable type-strain genomes for metagenomic binning, comparative biology and taxonomic classification.</title>
        <authorList>
            <person name="Goeker M."/>
        </authorList>
    </citation>
    <scope>NUCLEOTIDE SEQUENCE [LARGE SCALE GENOMIC DNA]</scope>
    <source>
        <strain evidence="8 9">DSM 27238</strain>
    </source>
</reference>
<dbReference type="PANTHER" id="PTHR47739">
    <property type="entry name" value="TRNA1(VAL) (ADENINE(37)-N6)-METHYLTRANSFERASE"/>
    <property type="match status" value="1"/>
</dbReference>
<comment type="similarity">
    <text evidence="6">Belongs to the methyltransferase superfamily. tRNA (adenine-N(6)-)-methyltransferase family.</text>
</comment>
<dbReference type="GO" id="GO:0032259">
    <property type="term" value="P:methylation"/>
    <property type="evidence" value="ECO:0007669"/>
    <property type="project" value="UniProtKB-KW"/>
</dbReference>
<keyword evidence="1 6" id="KW-0963">Cytoplasm</keyword>
<dbReference type="GO" id="GO:0008033">
    <property type="term" value="P:tRNA processing"/>
    <property type="evidence" value="ECO:0007669"/>
    <property type="project" value="UniProtKB-UniRule"/>
</dbReference>
<dbReference type="HAMAP" id="MF_01872">
    <property type="entry name" value="tRNA_methyltr_YfiC"/>
    <property type="match status" value="1"/>
</dbReference>
<dbReference type="SUPFAM" id="SSF53335">
    <property type="entry name" value="S-adenosyl-L-methionine-dependent methyltransferases"/>
    <property type="match status" value="1"/>
</dbReference>
<dbReference type="CDD" id="cd02440">
    <property type="entry name" value="AdoMet_MTases"/>
    <property type="match status" value="1"/>
</dbReference>
<gene>
    <name evidence="8" type="ORF">EDC46_1326</name>
</gene>
<keyword evidence="5 6" id="KW-0819">tRNA processing</keyword>
<dbReference type="EMBL" id="RKQP01000004">
    <property type="protein sequence ID" value="RPE82657.1"/>
    <property type="molecule type" value="Genomic_DNA"/>
</dbReference>
<evidence type="ECO:0000256" key="2">
    <source>
        <dbReference type="ARBA" id="ARBA00022603"/>
    </source>
</evidence>
<dbReference type="InterPro" id="IPR007848">
    <property type="entry name" value="Small_mtfrase_dom"/>
</dbReference>
<dbReference type="InterPro" id="IPR050210">
    <property type="entry name" value="tRNA_Adenine-N(6)_MTase"/>
</dbReference>
<keyword evidence="2 6" id="KW-0489">Methyltransferase</keyword>
<evidence type="ECO:0000256" key="1">
    <source>
        <dbReference type="ARBA" id="ARBA00022490"/>
    </source>
</evidence>
<proteinExistence type="inferred from homology"/>
<dbReference type="RefSeq" id="WP_124211480.1">
    <property type="nucleotide sequence ID" value="NZ_CP016615.1"/>
</dbReference>
<feature type="domain" description="Methyltransferase small" evidence="7">
    <location>
        <begin position="29"/>
        <end position="136"/>
    </location>
</feature>
<evidence type="ECO:0000256" key="4">
    <source>
        <dbReference type="ARBA" id="ARBA00022691"/>
    </source>
</evidence>
<comment type="caution">
    <text evidence="8">The sequence shown here is derived from an EMBL/GenBank/DDBJ whole genome shotgun (WGS) entry which is preliminary data.</text>
</comment>
<dbReference type="GO" id="GO:0016430">
    <property type="term" value="F:tRNA (adenine-N6)-methyltransferase activity"/>
    <property type="evidence" value="ECO:0007669"/>
    <property type="project" value="UniProtKB-UniRule"/>
</dbReference>
<dbReference type="Gene3D" id="3.40.50.150">
    <property type="entry name" value="Vaccinia Virus protein VP39"/>
    <property type="match status" value="1"/>
</dbReference>
<dbReference type="GO" id="GO:0003676">
    <property type="term" value="F:nucleic acid binding"/>
    <property type="evidence" value="ECO:0007669"/>
    <property type="project" value="InterPro"/>
</dbReference>
<sequence>MAKNSIGFQFKQFFIAHDCCAMKVNTDGILLGALANISQAQNILDLGTGSGLIAIMLAQRTACNANIIAVELDEDAFQQAKRNAINSPFGKQITIQQADIFQLNFAIKFDLIVSNPPYFEQSLNSNNPQRNLARQAIQSNFAWLKQAANWITTKGKICFILPLDIAEKLIEQAQSLGLYCIEKWLVYTKISKLPKRAIITFSPTKLSYIEKTVTIYQENNQYTSEFKRLTQDFYLNF</sequence>
<comment type="catalytic activity">
    <reaction evidence="6">
        <text>adenosine(37) in tRNA1(Val) + S-adenosyl-L-methionine = N(6)-methyladenosine(37) in tRNA1(Val) + S-adenosyl-L-homocysteine + H(+)</text>
        <dbReference type="Rhea" id="RHEA:43160"/>
        <dbReference type="Rhea" id="RHEA-COMP:10369"/>
        <dbReference type="Rhea" id="RHEA-COMP:10370"/>
        <dbReference type="ChEBI" id="CHEBI:15378"/>
        <dbReference type="ChEBI" id="CHEBI:57856"/>
        <dbReference type="ChEBI" id="CHEBI:59789"/>
        <dbReference type="ChEBI" id="CHEBI:74411"/>
        <dbReference type="ChEBI" id="CHEBI:74449"/>
        <dbReference type="EC" id="2.1.1.223"/>
    </reaction>
</comment>
<dbReference type="InterPro" id="IPR022882">
    <property type="entry name" value="tRNA_adenine-N6_MeTrfase"/>
</dbReference>
<dbReference type="PANTHER" id="PTHR47739:SF1">
    <property type="entry name" value="TRNA1(VAL) (ADENINE(37)-N6)-METHYLTRANSFERASE"/>
    <property type="match status" value="1"/>
</dbReference>
<dbReference type="AlphaFoldDB" id="A0A3N4VZS0"/>
<accession>A0A3N4VZS0</accession>